<comment type="function">
    <text evidence="4">Component of the proteasome, a multicatalytic proteinase complex which is characterized by its ability to cleave peptides with Arg, Phe, Tyr, Leu, and Glu adjacent to the leaving group at neutral or slightly basic pH. The proteasome has an ATP-dependent proteolytic activity.</text>
</comment>
<keyword evidence="1 4" id="KW-0963">Cytoplasm</keyword>
<evidence type="ECO:0000256" key="2">
    <source>
        <dbReference type="ARBA" id="ARBA00022942"/>
    </source>
</evidence>
<gene>
    <name evidence="5" type="ORF">NERG_02282</name>
    <name evidence="6" type="ORF">NESG_01917</name>
</gene>
<reference evidence="5" key="1">
    <citation type="submission" date="2011-03" db="EMBL/GenBank/DDBJ databases">
        <title>The Genome Sequence of Nematocida sp1 strain ERTm2.</title>
        <authorList>
            <consortium name="The Broad Institute Genome Sequencing Platform"/>
            <consortium name="The Broad Institute Genome Sequencing Center for Infectious Disease"/>
            <person name="Cuomo C."/>
            <person name="Troemel E."/>
            <person name="Young S.K."/>
            <person name="Zeng Q."/>
            <person name="Gargeya S."/>
            <person name="Fitzgerald M."/>
            <person name="Haas B."/>
            <person name="Abouelleil A."/>
            <person name="Alvarado L."/>
            <person name="Arachchi H.M."/>
            <person name="Berlin A."/>
            <person name="Brown A."/>
            <person name="Chapman S.B."/>
            <person name="Chen Z."/>
            <person name="Dunbar C."/>
            <person name="Freedman E."/>
            <person name="Gearin G."/>
            <person name="Gellesch M."/>
            <person name="Goldberg J."/>
            <person name="Griggs A."/>
            <person name="Gujja S."/>
            <person name="Heilman E.R."/>
            <person name="Heiman D."/>
            <person name="Howarth C."/>
            <person name="Larson L."/>
            <person name="Lui A."/>
            <person name="MacDonald P.J.P."/>
            <person name="Mehta T."/>
            <person name="Montmayeur A."/>
            <person name="Murphy C."/>
            <person name="Neiman D."/>
            <person name="Pearson M."/>
            <person name="Priest M."/>
            <person name="Roberts A."/>
            <person name="Saif S."/>
            <person name="Shea T."/>
            <person name="Shenoy N."/>
            <person name="Sisk P."/>
            <person name="Stolte C."/>
            <person name="Sykes S."/>
            <person name="White J."/>
            <person name="Yandava C."/>
            <person name="Wortman J."/>
            <person name="Nusbaum C."/>
            <person name="Birren B."/>
        </authorList>
    </citation>
    <scope>NUCLEOTIDE SEQUENCE</scope>
    <source>
        <strain evidence="5">ERTm2</strain>
    </source>
</reference>
<reference evidence="6" key="2">
    <citation type="submission" date="2012-10" db="EMBL/GenBank/DDBJ databases">
        <authorList>
            <consortium name="The Broad Institute Genome Sequencing Platform"/>
            <consortium name="The Broad Institute Genome Sequencing Center for Infectious Disease"/>
            <person name="Cuomo C."/>
            <person name="Troemel E."/>
            <person name="Walker B."/>
            <person name="Young S.K."/>
            <person name="Zeng Q."/>
            <person name="Gargeya S."/>
            <person name="Fitzgerald M."/>
            <person name="Haas B."/>
            <person name="Abouelleil A."/>
            <person name="Alvarado L."/>
            <person name="Arachchi H.M."/>
            <person name="Berlin A.M."/>
            <person name="Chapman S.B."/>
            <person name="Goldberg J."/>
            <person name="Griggs A."/>
            <person name="Gujja S."/>
            <person name="Hansen M."/>
            <person name="Howarth C."/>
            <person name="Imamovic A."/>
            <person name="Larimer J."/>
            <person name="McCowan C."/>
            <person name="Murphy C."/>
            <person name="Neiman D."/>
            <person name="Pearson M."/>
            <person name="Priest M."/>
            <person name="Roberts A."/>
            <person name="Saif S."/>
            <person name="Shea T."/>
            <person name="Sisk P."/>
            <person name="Sykes S."/>
            <person name="Wortman J."/>
            <person name="Nusbaum C."/>
            <person name="Birren B."/>
        </authorList>
    </citation>
    <scope>NUCLEOTIDE SEQUENCE</scope>
    <source>
        <strain evidence="6">ERTm6</strain>
    </source>
</reference>
<protein>
    <recommendedName>
        <fullName evidence="4">Proteasome subunit beta</fullName>
    </recommendedName>
</protein>
<proteinExistence type="inferred from homology"/>
<comment type="similarity">
    <text evidence="4">Belongs to the peptidase T1B family.</text>
</comment>
<reference evidence="6 7" key="3">
    <citation type="journal article" date="2014" name="Genome Announc.">
        <title>Genome Sequence of the Microsporidian Species Nematocida sp1 Strain ERTm6 (ATCC PRA-372).</title>
        <authorList>
            <person name="Bakowski M.A."/>
            <person name="Priest M."/>
            <person name="Young S."/>
            <person name="Cuomo C.A."/>
            <person name="Troemel E.R."/>
        </authorList>
    </citation>
    <scope>NUCLEOTIDE SEQUENCE [LARGE SCALE GENOMIC DNA]</scope>
    <source>
        <strain evidence="6 7">ERTm6</strain>
    </source>
</reference>
<dbReference type="SUPFAM" id="SSF56235">
    <property type="entry name" value="N-terminal nucleophile aminohydrolases (Ntn hydrolases)"/>
    <property type="match status" value="1"/>
</dbReference>
<dbReference type="GO" id="GO:0005634">
    <property type="term" value="C:nucleus"/>
    <property type="evidence" value="ECO:0007669"/>
    <property type="project" value="UniProtKB-SubCell"/>
</dbReference>
<evidence type="ECO:0000256" key="4">
    <source>
        <dbReference type="RuleBase" id="RU004203"/>
    </source>
</evidence>
<dbReference type="InterPro" id="IPR016050">
    <property type="entry name" value="Proteasome_bsu_CS"/>
</dbReference>
<evidence type="ECO:0000313" key="7">
    <source>
        <dbReference type="Proteomes" id="UP000054524"/>
    </source>
</evidence>
<dbReference type="GO" id="GO:0051603">
    <property type="term" value="P:proteolysis involved in protein catabolic process"/>
    <property type="evidence" value="ECO:0007669"/>
    <property type="project" value="InterPro"/>
</dbReference>
<dbReference type="InterPro" id="IPR029055">
    <property type="entry name" value="Ntn_hydrolases_N"/>
</dbReference>
<comment type="subunit">
    <text evidence="4">Component of the proteasome complex.</text>
</comment>
<keyword evidence="7" id="KW-1185">Reference proteome</keyword>
<dbReference type="STRING" id="944018.H8ZFB1"/>
<dbReference type="EMBL" id="AKIJ01000004">
    <property type="protein sequence ID" value="KFG25928.1"/>
    <property type="molecule type" value="Genomic_DNA"/>
</dbReference>
<comment type="subcellular location">
    <subcellularLocation>
        <location evidence="4">Cytoplasm</location>
    </subcellularLocation>
    <subcellularLocation>
        <location evidence="4">Nucleus</location>
    </subcellularLocation>
</comment>
<keyword evidence="2 4" id="KW-0647">Proteasome</keyword>
<evidence type="ECO:0000313" key="6">
    <source>
        <dbReference type="EMBL" id="KFG25928.1"/>
    </source>
</evidence>
<dbReference type="PANTHER" id="PTHR32194:SF2">
    <property type="entry name" value="PROTEASOME SUBUNIT BETA TYPE-1"/>
    <property type="match status" value="1"/>
</dbReference>
<dbReference type="Gene3D" id="3.60.20.10">
    <property type="entry name" value="Glutamine Phosphoribosylpyrophosphate, subunit 1, domain 1"/>
    <property type="match status" value="1"/>
</dbReference>
<dbReference type="OrthoDB" id="268479at2759"/>
<dbReference type="Pfam" id="PF00227">
    <property type="entry name" value="Proteasome"/>
    <property type="match status" value="1"/>
</dbReference>
<name>H8ZFB1_NEMA1</name>
<dbReference type="PANTHER" id="PTHR32194">
    <property type="entry name" value="METALLOPROTEASE TLDD"/>
    <property type="match status" value="1"/>
</dbReference>
<sequence>MFAYKEKMPEGMSEAELNRAGVIRCGSGDELYGDNSGTSLSIVGADFCVVASDTRHSAMYNINTRQATKSFCLDGRFILSTTGFYADSRYIFSKLAYEIDKYQFKYNKKMAIEQAAALLHVLLYTHRFFPKFTYCCLVGFNENNEPKIFSYDPVGSYQETPCRCNGSGTALLQPMLDSWITRKNWYCEEGKNYVCTEEEVISLVKDVFNSVAETDVKTGDGLEVYVIKKDQIVRSEYPLRSD</sequence>
<evidence type="ECO:0000256" key="3">
    <source>
        <dbReference type="ARBA" id="ARBA00026071"/>
    </source>
</evidence>
<dbReference type="InterPro" id="IPR023333">
    <property type="entry name" value="Proteasome_suB-type"/>
</dbReference>
<dbReference type="HOGENOM" id="CLU_035750_1_1_1"/>
<dbReference type="GO" id="GO:0005737">
    <property type="term" value="C:cytoplasm"/>
    <property type="evidence" value="ECO:0007669"/>
    <property type="project" value="UniProtKB-SubCell"/>
</dbReference>
<organism evidence="5">
    <name type="scientific">Nematocida ausubeli (strain ATCC PRA-371 / ERTm2)</name>
    <name type="common">Nematode killer fungus</name>
    <dbReference type="NCBI Taxonomy" id="1913371"/>
    <lineage>
        <taxon>Eukaryota</taxon>
        <taxon>Fungi</taxon>
        <taxon>Fungi incertae sedis</taxon>
        <taxon>Microsporidia</taxon>
        <taxon>Nematocida</taxon>
    </lineage>
</organism>
<accession>H8ZFB1</accession>
<evidence type="ECO:0000256" key="1">
    <source>
        <dbReference type="ARBA" id="ARBA00022490"/>
    </source>
</evidence>
<comment type="subunit">
    <text evidence="3">The 26S proteasome consists of a 20S proteasome core and two 19S regulatory subunits. The 20S proteasome core is composed of 28 subunits that are arranged in four stacked rings, resulting in a barrel-shaped structure. The two end rings are each formed by seven alpha subunits, and the two central rings are each formed by seven beta subunits. The catalytic chamber with the active sites is on the inside of the barrel.</text>
</comment>
<evidence type="ECO:0000313" key="5">
    <source>
        <dbReference type="EMBL" id="EHY64663.1"/>
    </source>
</evidence>
<dbReference type="Proteomes" id="UP000005622">
    <property type="component" value="Unassembled WGS sequence"/>
</dbReference>
<dbReference type="Proteomes" id="UP000054524">
    <property type="component" value="Unassembled WGS sequence"/>
</dbReference>
<dbReference type="AlphaFoldDB" id="H8ZFB1"/>
<keyword evidence="4" id="KW-0539">Nucleus</keyword>
<dbReference type="InterPro" id="IPR001353">
    <property type="entry name" value="Proteasome_sua/b"/>
</dbReference>
<dbReference type="PROSITE" id="PS00854">
    <property type="entry name" value="PROTEASOME_BETA_1"/>
    <property type="match status" value="1"/>
</dbReference>
<dbReference type="EMBL" id="JH604639">
    <property type="protein sequence ID" value="EHY64663.1"/>
    <property type="molecule type" value="Genomic_DNA"/>
</dbReference>
<accession>A0A086J1B0</accession>
<dbReference type="GO" id="GO:0019774">
    <property type="term" value="C:proteasome core complex, beta-subunit complex"/>
    <property type="evidence" value="ECO:0007669"/>
    <property type="project" value="UniProtKB-ARBA"/>
</dbReference>